<reference evidence="2 3" key="1">
    <citation type="submission" date="2024-05" db="EMBL/GenBank/DDBJ databases">
        <title>Culex pipiens pipiens assembly and annotation.</title>
        <authorList>
            <person name="Alout H."/>
            <person name="Durand T."/>
        </authorList>
    </citation>
    <scope>NUCLEOTIDE SEQUENCE [LARGE SCALE GENOMIC DNA]</scope>
    <source>
        <strain evidence="2">HA-2024</strain>
        <tissue evidence="2">Whole body</tissue>
    </source>
</reference>
<dbReference type="Proteomes" id="UP001562425">
    <property type="component" value="Unassembled WGS sequence"/>
</dbReference>
<keyword evidence="1" id="KW-0732">Signal</keyword>
<proteinExistence type="predicted"/>
<protein>
    <submittedName>
        <fullName evidence="2">Uncharacterized protein</fullName>
    </submittedName>
</protein>
<dbReference type="Pfam" id="PF06477">
    <property type="entry name" value="DUF1091"/>
    <property type="match status" value="1"/>
</dbReference>
<evidence type="ECO:0000313" key="3">
    <source>
        <dbReference type="Proteomes" id="UP001562425"/>
    </source>
</evidence>
<feature type="signal peptide" evidence="1">
    <location>
        <begin position="1"/>
        <end position="24"/>
    </location>
</feature>
<organism evidence="2 3">
    <name type="scientific">Culex pipiens pipiens</name>
    <name type="common">Northern house mosquito</name>
    <dbReference type="NCBI Taxonomy" id="38569"/>
    <lineage>
        <taxon>Eukaryota</taxon>
        <taxon>Metazoa</taxon>
        <taxon>Ecdysozoa</taxon>
        <taxon>Arthropoda</taxon>
        <taxon>Hexapoda</taxon>
        <taxon>Insecta</taxon>
        <taxon>Pterygota</taxon>
        <taxon>Neoptera</taxon>
        <taxon>Endopterygota</taxon>
        <taxon>Diptera</taxon>
        <taxon>Nematocera</taxon>
        <taxon>Culicoidea</taxon>
        <taxon>Culicidae</taxon>
        <taxon>Culicinae</taxon>
        <taxon>Culicini</taxon>
        <taxon>Culex</taxon>
        <taxon>Culex</taxon>
    </lineage>
</organism>
<gene>
    <name evidence="2" type="ORF">pipiens_001590</name>
</gene>
<feature type="chain" id="PRO_5044762055" evidence="1">
    <location>
        <begin position="25"/>
        <end position="199"/>
    </location>
</feature>
<dbReference type="EMBL" id="JBEHCU010012147">
    <property type="protein sequence ID" value="KAL1375847.1"/>
    <property type="molecule type" value="Genomic_DNA"/>
</dbReference>
<comment type="caution">
    <text evidence="2">The sequence shown here is derived from an EMBL/GenBank/DDBJ whole genome shotgun (WGS) entry which is preliminary data.</text>
</comment>
<evidence type="ECO:0000256" key="1">
    <source>
        <dbReference type="SAM" id="SignalP"/>
    </source>
</evidence>
<evidence type="ECO:0000313" key="2">
    <source>
        <dbReference type="EMBL" id="KAL1375847.1"/>
    </source>
</evidence>
<keyword evidence="3" id="KW-1185">Reference proteome</keyword>
<dbReference type="InterPro" id="IPR010512">
    <property type="entry name" value="DUF1091"/>
</dbReference>
<dbReference type="PANTHER" id="PTHR21112">
    <property type="entry name" value="CHEMOSENSORY PROTEIN A 29A-RELATED"/>
    <property type="match status" value="1"/>
</dbReference>
<dbReference type="PANTHER" id="PTHR21112:SF0">
    <property type="entry name" value="CHEMOSENSORY PROTEIN A 29A-RELATED"/>
    <property type="match status" value="1"/>
</dbReference>
<name>A0ABD1CHI0_CULPP</name>
<accession>A0ABD1CHI0</accession>
<dbReference type="AlphaFoldDB" id="A0ABD1CHI0"/>
<sequence>MQSVTTTFLVALAVLACLPTESSSEQEMNLQLERFEQIDGADIIDSSKLRVRKYNRTTFVLDGSIELLKDLDNAYEVTVKVAYSTLGNNQFNEYPMKLPRKSICAFMVDEYVEYQYIWADSTNLPHVEKGTEEFCPFPKGEYWFKELVPDPSFLPPVIPAGLWRMTWEFLRPNDEVVMQLRFFYRVTKGKANLQQYLKS</sequence>